<sequence>MSTFQQNQSNGFSPILLSPSSASNKTITHNHLVLFDNSDQGSVDSDYTSLDSSKFYGNGGSSSSLHRQGRSQSIDELASTTTIPTRHFNGTLNVNKLNNDPLQFVKIHPNHDLIERAQVQLTLFESRKRLQETFKLNNHNLNNDLRNNTKSNKMNDDDDDDDRDWSKAVENWRQKREQKRKQSSAVENWRQKREQKRKQSSVQSPNDDDGPLSIPDNEPSPPSPIKTSNKSEAKPPRPPVPTPSTEAPLPSTTNESTEQLTVPNRAPSKSPSPQRIRGPAKIHEVLIQKGVEVRGFGFKLNGGPAQNRPIYISTLEDGSPADKAGLCVDDELIAMNDENIEHMTFDQVRKILKERNLRGSIKMLVRTYEDIVDDNSQTITSGLTVEQHSRTPSPQKPLSNSRSTTPASSYSSTMTRTTELSYTTPSNIHSPAVENWRQKREQKRKQSSVQSPNDDDGPLSIPDNEPSPPSPIKTSNKSEAKPPRPPVPTPSTEAPLPSTTNESTEQLTVPNRAPSKSPSPQRIRGPAKIHEVFIQKGVEVRGFGFKLNGGPAQNRPIYISTLEDGSPADKAGLCVDDELIAMNDENIEHMTFDQVRKILKERNLRGSIKMLVRTYEDIVDDNSQTITSGLTVEQHSRTPSPQKPLSNSRSTTPASSYSSTMTRTTELSYTTPSNIHSPVYEFPPYTPPSSIPSTDTIKTIPVQQTPIIPLTIGAPKPFRSTPSIMLDSPNSNETTTKPVVDEQPSSVSKPTLPNLDNASNSNPVTPSSDVIKPPVPPTATKPKLSPPPPLTSVEDLLHGTSDNNSHDQQRNESLITQTRQSVEKQMNQLQQELVLDFPHAQKPREQAPINIPISFVNAPMLSSISQQDLNLMHNNSKINGRKVNQYENVINYLETSHHQQQQQQQSSPSYLKRSLQDIPSMSTIMNRSSTAHPSDRAVTEMKISLPAPTLVQQQKKVTSLIDEKKPQQRITNKQLHTSLNLVPKKSHHEDRSWITNDQQKPLVIAAPPPPPLALSSHKTGKNLTSHRPISQTYQQDLPMNVSTSKQISMFHYGEPVDNLHYRPLRNNNHQQQQQQQRDFDVSAHRHQQKNRTKSPIRTTINSNNNRVLSVSGKLHCSRCNEELGQGSAMVIESLGLYYHIECFRCFVCNIPLSSSFEGTDVRVRSNRLHCQNCFSDENGVKLSAV</sequence>
<comment type="caution">
    <text evidence="8">The sequence shown here is derived from an EMBL/GenBank/DDBJ whole genome shotgun (WGS) entry which is preliminary data.</text>
</comment>
<dbReference type="InterPro" id="IPR029978">
    <property type="entry name" value="LMO-7"/>
</dbReference>
<organism evidence="8 9">
    <name type="scientific">Adineta steineri</name>
    <dbReference type="NCBI Taxonomy" id="433720"/>
    <lineage>
        <taxon>Eukaryota</taxon>
        <taxon>Metazoa</taxon>
        <taxon>Spiralia</taxon>
        <taxon>Gnathifera</taxon>
        <taxon>Rotifera</taxon>
        <taxon>Eurotatoria</taxon>
        <taxon>Bdelloidea</taxon>
        <taxon>Adinetida</taxon>
        <taxon>Adinetidae</taxon>
        <taxon>Adineta</taxon>
    </lineage>
</organism>
<dbReference type="InterPro" id="IPR036034">
    <property type="entry name" value="PDZ_sf"/>
</dbReference>
<dbReference type="SMART" id="SM00228">
    <property type="entry name" value="PDZ"/>
    <property type="match status" value="2"/>
</dbReference>
<feature type="region of interest" description="Disordered" evidence="5">
    <location>
        <begin position="382"/>
        <end position="526"/>
    </location>
</feature>
<evidence type="ECO:0000259" key="6">
    <source>
        <dbReference type="PROSITE" id="PS50023"/>
    </source>
</evidence>
<feature type="domain" description="PDZ" evidence="7">
    <location>
        <begin position="531"/>
        <end position="601"/>
    </location>
</feature>
<protein>
    <submittedName>
        <fullName evidence="8">Uncharacterized protein</fullName>
    </submittedName>
</protein>
<dbReference type="GO" id="GO:0023051">
    <property type="term" value="P:regulation of signaling"/>
    <property type="evidence" value="ECO:0007669"/>
    <property type="project" value="InterPro"/>
</dbReference>
<gene>
    <name evidence="8" type="ORF">JYZ213_LOCUS21040</name>
</gene>
<keyword evidence="1 4" id="KW-0479">Metal-binding</keyword>
<evidence type="ECO:0000313" key="8">
    <source>
        <dbReference type="EMBL" id="CAF1094701.1"/>
    </source>
</evidence>
<reference evidence="8" key="1">
    <citation type="submission" date="2021-02" db="EMBL/GenBank/DDBJ databases">
        <authorList>
            <person name="Nowell W R."/>
        </authorList>
    </citation>
    <scope>NUCLEOTIDE SEQUENCE</scope>
</reference>
<dbReference type="Gene3D" id="2.10.110.10">
    <property type="entry name" value="Cysteine Rich Protein"/>
    <property type="match status" value="1"/>
</dbReference>
<evidence type="ECO:0000256" key="4">
    <source>
        <dbReference type="PROSITE-ProRule" id="PRU00125"/>
    </source>
</evidence>
<dbReference type="SMART" id="SM00132">
    <property type="entry name" value="LIM"/>
    <property type="match status" value="1"/>
</dbReference>
<evidence type="ECO:0000256" key="2">
    <source>
        <dbReference type="ARBA" id="ARBA00022833"/>
    </source>
</evidence>
<dbReference type="InterPro" id="IPR001478">
    <property type="entry name" value="PDZ"/>
</dbReference>
<dbReference type="GO" id="GO:0046872">
    <property type="term" value="F:metal ion binding"/>
    <property type="evidence" value="ECO:0007669"/>
    <property type="project" value="UniProtKB-KW"/>
</dbReference>
<dbReference type="CDD" id="cd08368">
    <property type="entry name" value="LIM"/>
    <property type="match status" value="1"/>
</dbReference>
<feature type="region of interest" description="Disordered" evidence="5">
    <location>
        <begin position="139"/>
        <end position="279"/>
    </location>
</feature>
<feature type="region of interest" description="Disordered" evidence="5">
    <location>
        <begin position="1068"/>
        <end position="1098"/>
    </location>
</feature>
<dbReference type="PROSITE" id="PS00478">
    <property type="entry name" value="LIM_DOMAIN_1"/>
    <property type="match status" value="1"/>
</dbReference>
<evidence type="ECO:0000256" key="5">
    <source>
        <dbReference type="SAM" id="MobiDB-lite"/>
    </source>
</evidence>
<feature type="compositionally biased region" description="Polar residues" evidence="5">
    <location>
        <begin position="498"/>
        <end position="520"/>
    </location>
</feature>
<proteinExistence type="predicted"/>
<dbReference type="AlphaFoldDB" id="A0A814NPE9"/>
<dbReference type="Pfam" id="PF00595">
    <property type="entry name" value="PDZ"/>
    <property type="match status" value="2"/>
</dbReference>
<dbReference type="PANTHER" id="PTHR46767:SF2">
    <property type="entry name" value="LIM DOMAIN 7B"/>
    <property type="match status" value="1"/>
</dbReference>
<dbReference type="EMBL" id="CAJNOG010000226">
    <property type="protein sequence ID" value="CAF1094701.1"/>
    <property type="molecule type" value="Genomic_DNA"/>
</dbReference>
<feature type="compositionally biased region" description="Polar residues" evidence="5">
    <location>
        <begin position="720"/>
        <end position="768"/>
    </location>
</feature>
<feature type="domain" description="PDZ" evidence="7">
    <location>
        <begin position="284"/>
        <end position="354"/>
    </location>
</feature>
<feature type="compositionally biased region" description="Polar residues" evidence="5">
    <location>
        <begin position="251"/>
        <end position="273"/>
    </location>
</feature>
<feature type="domain" description="LIM zinc-binding" evidence="6">
    <location>
        <begin position="1114"/>
        <end position="1180"/>
    </location>
</feature>
<dbReference type="Pfam" id="PF00412">
    <property type="entry name" value="LIM"/>
    <property type="match status" value="1"/>
</dbReference>
<dbReference type="Proteomes" id="UP000663845">
    <property type="component" value="Unassembled WGS sequence"/>
</dbReference>
<feature type="compositionally biased region" description="Basic residues" evidence="5">
    <location>
        <begin position="1084"/>
        <end position="1094"/>
    </location>
</feature>
<evidence type="ECO:0000256" key="3">
    <source>
        <dbReference type="ARBA" id="ARBA00023038"/>
    </source>
</evidence>
<keyword evidence="2 4" id="KW-0862">Zinc</keyword>
<feature type="compositionally biased region" description="Low complexity" evidence="5">
    <location>
        <begin position="399"/>
        <end position="415"/>
    </location>
</feature>
<feature type="compositionally biased region" description="Basic and acidic residues" evidence="5">
    <location>
        <begin position="164"/>
        <end position="175"/>
    </location>
</feature>
<feature type="compositionally biased region" description="Pro residues" evidence="5">
    <location>
        <begin position="773"/>
        <end position="790"/>
    </location>
</feature>
<feature type="compositionally biased region" description="Polar residues" evidence="5">
    <location>
        <begin position="382"/>
        <end position="398"/>
    </location>
</feature>
<dbReference type="GO" id="GO:0030155">
    <property type="term" value="P:regulation of cell adhesion"/>
    <property type="evidence" value="ECO:0007669"/>
    <property type="project" value="InterPro"/>
</dbReference>
<evidence type="ECO:0000259" key="7">
    <source>
        <dbReference type="PROSITE" id="PS50106"/>
    </source>
</evidence>
<feature type="region of interest" description="Disordered" evidence="5">
    <location>
        <begin position="711"/>
        <end position="813"/>
    </location>
</feature>
<evidence type="ECO:0000256" key="1">
    <source>
        <dbReference type="ARBA" id="ARBA00022723"/>
    </source>
</evidence>
<feature type="compositionally biased region" description="Polar residues" evidence="5">
    <location>
        <begin position="629"/>
        <end position="645"/>
    </location>
</feature>
<accession>A0A814NPE9</accession>
<feature type="region of interest" description="Disordered" evidence="5">
    <location>
        <begin position="629"/>
        <end position="688"/>
    </location>
</feature>
<dbReference type="CDD" id="cd00136">
    <property type="entry name" value="PDZ_canonical"/>
    <property type="match status" value="2"/>
</dbReference>
<keyword evidence="3 4" id="KW-0440">LIM domain</keyword>
<feature type="compositionally biased region" description="Polar residues" evidence="5">
    <location>
        <begin position="663"/>
        <end position="676"/>
    </location>
</feature>
<dbReference type="Gene3D" id="2.30.42.10">
    <property type="match status" value="2"/>
</dbReference>
<dbReference type="PROSITE" id="PS50023">
    <property type="entry name" value="LIM_DOMAIN_2"/>
    <property type="match status" value="1"/>
</dbReference>
<dbReference type="PROSITE" id="PS50106">
    <property type="entry name" value="PDZ"/>
    <property type="match status" value="2"/>
</dbReference>
<feature type="compositionally biased region" description="Low complexity" evidence="5">
    <location>
        <begin position="139"/>
        <end position="152"/>
    </location>
</feature>
<feature type="compositionally biased region" description="Low complexity" evidence="5">
    <location>
        <begin position="646"/>
        <end position="662"/>
    </location>
</feature>
<dbReference type="PANTHER" id="PTHR46767">
    <property type="entry name" value="LIM DOMAIN ONLY PROTEIN 7"/>
    <property type="match status" value="1"/>
</dbReference>
<name>A0A814NPE9_9BILA</name>
<evidence type="ECO:0000313" key="9">
    <source>
        <dbReference type="Proteomes" id="UP000663845"/>
    </source>
</evidence>
<dbReference type="SUPFAM" id="SSF50156">
    <property type="entry name" value="PDZ domain-like"/>
    <property type="match status" value="2"/>
</dbReference>
<dbReference type="InterPro" id="IPR001781">
    <property type="entry name" value="Znf_LIM"/>
</dbReference>
<feature type="compositionally biased region" description="Polar residues" evidence="5">
    <location>
        <begin position="416"/>
        <end position="429"/>
    </location>
</feature>